<evidence type="ECO:0000256" key="12">
    <source>
        <dbReference type="SAM" id="SignalP"/>
    </source>
</evidence>
<dbReference type="VEuPathDB" id="CryptoDB:Vbra_17172"/>
<evidence type="ECO:0000256" key="1">
    <source>
        <dbReference type="ARBA" id="ARBA00000681"/>
    </source>
</evidence>
<keyword evidence="5 12" id="KW-0732">Signal</keyword>
<dbReference type="SMART" id="SM00633">
    <property type="entry name" value="Glyco_10"/>
    <property type="match status" value="1"/>
</dbReference>
<dbReference type="EMBL" id="CDMY01000571">
    <property type="protein sequence ID" value="CEM23853.1"/>
    <property type="molecule type" value="Genomic_DNA"/>
</dbReference>
<proteinExistence type="inferred from homology"/>
<dbReference type="InParanoid" id="A0A0G4G5L3"/>
<evidence type="ECO:0000313" key="15">
    <source>
        <dbReference type="EMBL" id="CEM23853.1"/>
    </source>
</evidence>
<dbReference type="GO" id="GO:0031176">
    <property type="term" value="F:endo-1,4-beta-xylanase activity"/>
    <property type="evidence" value="ECO:0007669"/>
    <property type="project" value="UniProtKB-EC"/>
</dbReference>
<dbReference type="PhylomeDB" id="A0A0G4G5L3"/>
<protein>
    <recommendedName>
        <fullName evidence="3">endo-1,4-beta-xylanase</fullName>
        <ecNumber evidence="3">3.2.1.8</ecNumber>
    </recommendedName>
</protein>
<dbReference type="InterPro" id="IPR017853">
    <property type="entry name" value="GH"/>
</dbReference>
<gene>
    <name evidence="15" type="ORF">Vbra_17172</name>
</gene>
<dbReference type="PANTHER" id="PTHR31490">
    <property type="entry name" value="GLYCOSYL HYDROLASE"/>
    <property type="match status" value="1"/>
</dbReference>
<comment type="similarity">
    <text evidence="2">Belongs to the glycosyl hydrolase 10 (cellulase F) family.</text>
</comment>
<evidence type="ECO:0000256" key="5">
    <source>
        <dbReference type="ARBA" id="ARBA00022729"/>
    </source>
</evidence>
<keyword evidence="7" id="KW-0378">Hydrolase</keyword>
<dbReference type="PROSITE" id="PS50948">
    <property type="entry name" value="PAN"/>
    <property type="match status" value="2"/>
</dbReference>
<feature type="domain" description="GH10" evidence="14">
    <location>
        <begin position="759"/>
        <end position="1094"/>
    </location>
</feature>
<evidence type="ECO:0000313" key="16">
    <source>
        <dbReference type="Proteomes" id="UP000041254"/>
    </source>
</evidence>
<evidence type="ECO:0000256" key="11">
    <source>
        <dbReference type="ARBA" id="ARBA00023326"/>
    </source>
</evidence>
<accession>A0A0G4G5L3</accession>
<dbReference type="EC" id="3.2.1.8" evidence="3"/>
<feature type="domain" description="Apple" evidence="13">
    <location>
        <begin position="352"/>
        <end position="425"/>
    </location>
</feature>
<keyword evidence="10" id="KW-0326">Glycosidase</keyword>
<dbReference type="InterPro" id="IPR001000">
    <property type="entry name" value="GH10_dom"/>
</dbReference>
<dbReference type="PANTHER" id="PTHR31490:SF88">
    <property type="entry name" value="BETA-XYLANASE"/>
    <property type="match status" value="1"/>
</dbReference>
<evidence type="ECO:0000256" key="4">
    <source>
        <dbReference type="ARBA" id="ARBA00022651"/>
    </source>
</evidence>
<keyword evidence="8" id="KW-1015">Disulfide bond</keyword>
<dbReference type="OrthoDB" id="3055998at2759"/>
<evidence type="ECO:0000259" key="14">
    <source>
        <dbReference type="PROSITE" id="PS51760"/>
    </source>
</evidence>
<keyword evidence="6" id="KW-0677">Repeat</keyword>
<evidence type="ECO:0000256" key="9">
    <source>
        <dbReference type="ARBA" id="ARBA00023277"/>
    </source>
</evidence>
<dbReference type="SUPFAM" id="SSF57414">
    <property type="entry name" value="Hairpin loop containing domain-like"/>
    <property type="match status" value="4"/>
</dbReference>
<dbReference type="SUPFAM" id="SSF51445">
    <property type="entry name" value="(Trans)glycosidases"/>
    <property type="match status" value="1"/>
</dbReference>
<evidence type="ECO:0000259" key="13">
    <source>
        <dbReference type="PROSITE" id="PS50948"/>
    </source>
</evidence>
<feature type="chain" id="PRO_5005190234" description="endo-1,4-beta-xylanase" evidence="12">
    <location>
        <begin position="22"/>
        <end position="1097"/>
    </location>
</feature>
<dbReference type="GO" id="GO:0006508">
    <property type="term" value="P:proteolysis"/>
    <property type="evidence" value="ECO:0007669"/>
    <property type="project" value="InterPro"/>
</dbReference>
<dbReference type="Gene3D" id="3.20.20.80">
    <property type="entry name" value="Glycosidases"/>
    <property type="match status" value="1"/>
</dbReference>
<name>A0A0G4G5L3_VITBC</name>
<keyword evidence="16" id="KW-1185">Reference proteome</keyword>
<keyword evidence="9" id="KW-0119">Carbohydrate metabolism</keyword>
<dbReference type="GO" id="GO:0005576">
    <property type="term" value="C:extracellular region"/>
    <property type="evidence" value="ECO:0007669"/>
    <property type="project" value="InterPro"/>
</dbReference>
<feature type="signal peptide" evidence="12">
    <location>
        <begin position="1"/>
        <end position="21"/>
    </location>
</feature>
<dbReference type="InterPro" id="IPR044846">
    <property type="entry name" value="GH10"/>
</dbReference>
<keyword evidence="11" id="KW-0624">Polysaccharide degradation</keyword>
<dbReference type="Pfam" id="PF00024">
    <property type="entry name" value="PAN_1"/>
    <property type="match status" value="2"/>
</dbReference>
<evidence type="ECO:0000256" key="6">
    <source>
        <dbReference type="ARBA" id="ARBA00022737"/>
    </source>
</evidence>
<dbReference type="InterPro" id="IPR003609">
    <property type="entry name" value="Pan_app"/>
</dbReference>
<dbReference type="Pfam" id="PF00331">
    <property type="entry name" value="Glyco_hydro_10"/>
    <property type="match status" value="1"/>
</dbReference>
<reference evidence="15 16" key="1">
    <citation type="submission" date="2014-11" db="EMBL/GenBank/DDBJ databases">
        <authorList>
            <person name="Zhu J."/>
            <person name="Qi W."/>
            <person name="Song R."/>
        </authorList>
    </citation>
    <scope>NUCLEOTIDE SEQUENCE [LARGE SCALE GENOMIC DNA]</scope>
</reference>
<sequence length="1097" mass="120435">MSPWMSTFVALFLSVVSLCTGIHGYEDNLHGRALPDLTISEDRPGMCSPLTATGSDGIDTLAAASPVFFDVHGGLEACGTCLEVELLSAAGGHLPVKTFRALVVDLCHECADGDLRVDANLGLNDTAEIRWHAIPCPSAASVSPLADADATDKNASDIATVRELGLAHTGTTLKFTFTADSTAYWLALQVSNSPVGIVKMSIWHKDSKAFVDTYKELGAFTVNVSSLASVSWPNNKWRPGYLLKLTDNTGAEAYGVLPLRGLSSIQTITSDMAFEKVPHCAEYDYSYKGDTMATSTNVGSAPACQALCSASSGCKFFTYLKARGDCVLMRTMTGRTNDTSAISGPKRCLYDCYEPYTKYEGPFIREIKGIHSAAECQQECAMDSECRRFSYLLGPLQCLLYKSDIVRTFPFYHTEHNAVSGPGQCSEACWKGNFDYPGNDLQPKPLEVSSAEMCHLACHRTAMCKFYSFQTKTNECYLKSWMPGERKWSPGATISGDLLCGQAAGCFHERTEYKGSDIYAVPQSVSPQQCQRHCQAEPECYFWSWQAFTWPPANCLLKGAAAAGGKTAVPGPVVSGPKYCAEDMSPLSESEGHFLCDKVNGYWNDNGPVCCPKECTRCGGAECHKLPLGPQNCCANAIKKTDRQCGLHTAPCNLTPSLLLTYPVTSHASFCTRQLGGTYDAANDACCPAYCGTCGGVGCENRPGGRPNCCGDKIVTDFTKTCEDTMRPPCHFDRRVYAPTSSVDFRLRGFAAPSVQGEAGSLRALADKKKLYIGAAASNWFVGGQTYRDVLAREFNSLVAENECKMSWIRPTATKFNFASCDKMADLAKTNGQMMRFHAAVWYSGVPGWIFKTKKEELRDIIIKQVEGVMEHYIDMPHMLHFDVANEAVDDDQPTADPVSNPKWRQSWLSKVPDWVEISFRTAAMVQKARPGNKARMYYNDYSILTATPHSRRGRKSAAVYGMILGLLQRSFTVHGVGFQTHITTAFADFDGVRENIRRYAAIGVEVCFTEVDVPCGSWEDGKWAPCATFTPELQYIQAMVYGSLLKICLEEPNCVGFVLWGFTDRATWLRGDHPLLFTRDYKPKRAYHEVASILAS</sequence>
<dbReference type="InterPro" id="IPR036908">
    <property type="entry name" value="RlpA-like_sf"/>
</dbReference>
<dbReference type="Proteomes" id="UP000041254">
    <property type="component" value="Unassembled WGS sequence"/>
</dbReference>
<feature type="domain" description="Apple" evidence="13">
    <location>
        <begin position="280"/>
        <end position="348"/>
    </location>
</feature>
<dbReference type="Gene3D" id="3.50.4.10">
    <property type="entry name" value="Hepatocyte Growth Factor"/>
    <property type="match status" value="4"/>
</dbReference>
<dbReference type="AlphaFoldDB" id="A0A0G4G5L3"/>
<dbReference type="SMART" id="SM00223">
    <property type="entry name" value="APPLE"/>
    <property type="match status" value="4"/>
</dbReference>
<dbReference type="CDD" id="cd01100">
    <property type="entry name" value="APPLE_Factor_XI_like"/>
    <property type="match status" value="1"/>
</dbReference>
<dbReference type="PROSITE" id="PS51760">
    <property type="entry name" value="GH10_2"/>
    <property type="match status" value="1"/>
</dbReference>
<organism evidence="15 16">
    <name type="scientific">Vitrella brassicaformis (strain CCMP3155)</name>
    <dbReference type="NCBI Taxonomy" id="1169540"/>
    <lineage>
        <taxon>Eukaryota</taxon>
        <taxon>Sar</taxon>
        <taxon>Alveolata</taxon>
        <taxon>Colpodellida</taxon>
        <taxon>Vitrellaceae</taxon>
        <taxon>Vitrella</taxon>
    </lineage>
</organism>
<evidence type="ECO:0000256" key="8">
    <source>
        <dbReference type="ARBA" id="ARBA00023157"/>
    </source>
</evidence>
<comment type="catalytic activity">
    <reaction evidence="1">
        <text>Endohydrolysis of (1-&gt;4)-beta-D-xylosidic linkages in xylans.</text>
        <dbReference type="EC" id="3.2.1.8"/>
    </reaction>
</comment>
<evidence type="ECO:0000256" key="10">
    <source>
        <dbReference type="ARBA" id="ARBA00023295"/>
    </source>
</evidence>
<dbReference type="GO" id="GO:0045493">
    <property type="term" value="P:xylan catabolic process"/>
    <property type="evidence" value="ECO:0007669"/>
    <property type="project" value="UniProtKB-KW"/>
</dbReference>
<evidence type="ECO:0000256" key="2">
    <source>
        <dbReference type="ARBA" id="ARBA00007495"/>
    </source>
</evidence>
<dbReference type="InterPro" id="IPR000177">
    <property type="entry name" value="Apple"/>
</dbReference>
<evidence type="ECO:0000256" key="7">
    <source>
        <dbReference type="ARBA" id="ARBA00022801"/>
    </source>
</evidence>
<keyword evidence="4" id="KW-0858">Xylan degradation</keyword>
<dbReference type="Pfam" id="PF14295">
    <property type="entry name" value="PAN_4"/>
    <property type="match status" value="2"/>
</dbReference>
<dbReference type="SUPFAM" id="SSF50685">
    <property type="entry name" value="Barwin-like endoglucanases"/>
    <property type="match status" value="1"/>
</dbReference>
<evidence type="ECO:0000256" key="3">
    <source>
        <dbReference type="ARBA" id="ARBA00012590"/>
    </source>
</evidence>